<dbReference type="Proteomes" id="UP000236569">
    <property type="component" value="Unassembled WGS sequence"/>
</dbReference>
<name>A0A2I9CZG7_9DEIO</name>
<feature type="domain" description="Phosphodiester glycosidase" evidence="1">
    <location>
        <begin position="102"/>
        <end position="246"/>
    </location>
</feature>
<dbReference type="AlphaFoldDB" id="A0A2I9CZG7"/>
<gene>
    <name evidence="2" type="ORF">DAERI_150140</name>
</gene>
<evidence type="ECO:0000259" key="1">
    <source>
        <dbReference type="Pfam" id="PF09992"/>
    </source>
</evidence>
<dbReference type="EMBL" id="BFAG01000015">
    <property type="protein sequence ID" value="GBF07622.1"/>
    <property type="molecule type" value="Genomic_DNA"/>
</dbReference>
<reference evidence="3" key="1">
    <citation type="submission" date="2018-01" db="EMBL/GenBank/DDBJ databases">
        <title>Draft Genome Sequence of the Radioresistant Bacterium Deinococcus aerius TR0125, Isolated from the Higher Atmosphere above Japan.</title>
        <authorList>
            <person name="Satoh K."/>
            <person name="Arai H."/>
            <person name="Sanzen T."/>
            <person name="Kawaguchi Y."/>
            <person name="Hayashi H."/>
            <person name="Yokobori S."/>
            <person name="Yamagishi A."/>
            <person name="Oono Y."/>
            <person name="Narumi I."/>
        </authorList>
    </citation>
    <scope>NUCLEOTIDE SEQUENCE [LARGE SCALE GENOMIC DNA]</scope>
    <source>
        <strain evidence="3">TR0125</strain>
    </source>
</reference>
<dbReference type="InterPro" id="IPR018711">
    <property type="entry name" value="NAGPA"/>
</dbReference>
<evidence type="ECO:0000313" key="3">
    <source>
        <dbReference type="Proteomes" id="UP000236569"/>
    </source>
</evidence>
<protein>
    <submittedName>
        <fullName evidence="2">Periplasmic protein-like protein</fullName>
    </submittedName>
</protein>
<proteinExistence type="predicted"/>
<comment type="caution">
    <text evidence="2">The sequence shown here is derived from an EMBL/GenBank/DDBJ whole genome shotgun (WGS) entry which is preliminary data.</text>
</comment>
<dbReference type="Pfam" id="PF09992">
    <property type="entry name" value="NAGPA"/>
    <property type="match status" value="1"/>
</dbReference>
<organism evidence="2 3">
    <name type="scientific">Deinococcus aerius</name>
    <dbReference type="NCBI Taxonomy" id="200253"/>
    <lineage>
        <taxon>Bacteria</taxon>
        <taxon>Thermotogati</taxon>
        <taxon>Deinococcota</taxon>
        <taxon>Deinococci</taxon>
        <taxon>Deinococcales</taxon>
        <taxon>Deinococcaceae</taxon>
        <taxon>Deinococcus</taxon>
    </lineage>
</organism>
<sequence>MQAAFDHPDLMPGPHDRLDMSPVRSSRLPWITLLSCSLTACPQATGLEMRQITSGGMLYTVATVDLKRDTLRLHWKNPTTGQPYRTLHEVKERLRKEGVRVLFATNSGIYGPGLEPLGLHVEQGRTLVGINNARSGGNFALLPNGVFWVKGERAGVTETQAYRRMNIRPTFATQSGPLLVRGGRLHPAFNPEGTSFKVRSGVGVCKDGQVRFAVSAGPVNFHSFAVFFRDTLACPDALYLDGSISAYATPDTDTQFADFAGIWTVSR</sequence>
<evidence type="ECO:0000313" key="2">
    <source>
        <dbReference type="EMBL" id="GBF07622.1"/>
    </source>
</evidence>
<accession>A0A2I9CZG7</accession>
<keyword evidence="3" id="KW-1185">Reference proteome</keyword>